<feature type="transmembrane region" description="Helical" evidence="1">
    <location>
        <begin position="9"/>
        <end position="27"/>
    </location>
</feature>
<dbReference type="Pfam" id="PF04341">
    <property type="entry name" value="DUF485"/>
    <property type="match status" value="1"/>
</dbReference>
<feature type="transmembrane region" description="Helical" evidence="1">
    <location>
        <begin position="47"/>
        <end position="68"/>
    </location>
</feature>
<sequence>MMVRKRTRLAIMLSVIVLVPYYAFMMITAFSPELLSRPLAAGAVMTVGWPLATIMIVGAWMTTGVYILRANGEFDALNKEILEEASK</sequence>
<dbReference type="EMBL" id="CP014579">
    <property type="protein sequence ID" value="ANB75598.1"/>
    <property type="molecule type" value="Genomic_DNA"/>
</dbReference>
<gene>
    <name evidence="2" type="ORF">AYM40_24960</name>
</gene>
<accession>A0A160FSI7</accession>
<proteinExistence type="predicted"/>
<dbReference type="InterPro" id="IPR052959">
    <property type="entry name" value="Inner_membrane_assoc"/>
</dbReference>
<dbReference type="GO" id="GO:0005886">
    <property type="term" value="C:plasma membrane"/>
    <property type="evidence" value="ECO:0007669"/>
    <property type="project" value="TreeGrafter"/>
</dbReference>
<evidence type="ECO:0008006" key="4">
    <source>
        <dbReference type="Google" id="ProtNLM"/>
    </source>
</evidence>
<dbReference type="STRING" id="1804984.AYM40_24960"/>
<keyword evidence="3" id="KW-1185">Reference proteome</keyword>
<dbReference type="AlphaFoldDB" id="A0A160FSI7"/>
<protein>
    <recommendedName>
        <fullName evidence="4">DUF485 domain-containing protein</fullName>
    </recommendedName>
</protein>
<keyword evidence="1" id="KW-0472">Membrane</keyword>
<dbReference type="Proteomes" id="UP000076852">
    <property type="component" value="Chromosome 2"/>
</dbReference>
<name>A0A160FSI7_9BURK</name>
<organism evidence="2 3">
    <name type="scientific">Paraburkholderia phytofirmans OLGA172</name>
    <dbReference type="NCBI Taxonomy" id="1417228"/>
    <lineage>
        <taxon>Bacteria</taxon>
        <taxon>Pseudomonadati</taxon>
        <taxon>Pseudomonadota</taxon>
        <taxon>Betaproteobacteria</taxon>
        <taxon>Burkholderiales</taxon>
        <taxon>Burkholderiaceae</taxon>
        <taxon>Paraburkholderia</taxon>
    </lineage>
</organism>
<dbReference type="InterPro" id="IPR007436">
    <property type="entry name" value="DUF485"/>
</dbReference>
<evidence type="ECO:0000313" key="2">
    <source>
        <dbReference type="EMBL" id="ANB75598.1"/>
    </source>
</evidence>
<dbReference type="PANTHER" id="PTHR38598">
    <property type="entry name" value="INNER MEMBRANE PROTEIN YJCH"/>
    <property type="match status" value="1"/>
</dbReference>
<evidence type="ECO:0000256" key="1">
    <source>
        <dbReference type="SAM" id="Phobius"/>
    </source>
</evidence>
<dbReference type="PANTHER" id="PTHR38598:SF1">
    <property type="entry name" value="INNER MEMBRANE PROTEIN YJCH"/>
    <property type="match status" value="1"/>
</dbReference>
<dbReference type="KEGG" id="buz:AYM40_24960"/>
<keyword evidence="1" id="KW-0812">Transmembrane</keyword>
<reference evidence="2 3" key="1">
    <citation type="journal article" date="2016" name="Gene">
        <title>PacBio SMRT assembly of a complex multi-replicon genome reveals chlorocatechol degradative operon in a region of genome plasticity.</title>
        <authorList>
            <person name="Ricker N."/>
            <person name="Shen S.Y."/>
            <person name="Goordial J."/>
            <person name="Jin S."/>
            <person name="Fulthorpe R.R."/>
        </authorList>
    </citation>
    <scope>NUCLEOTIDE SEQUENCE [LARGE SCALE GENOMIC DNA]</scope>
    <source>
        <strain evidence="2 3">OLGA172</strain>
    </source>
</reference>
<dbReference type="OrthoDB" id="5297034at2"/>
<keyword evidence="1" id="KW-1133">Transmembrane helix</keyword>
<evidence type="ECO:0000313" key="3">
    <source>
        <dbReference type="Proteomes" id="UP000076852"/>
    </source>
</evidence>